<dbReference type="EMBL" id="JAIBOA010000026">
    <property type="protein sequence ID" value="MBW8486692.1"/>
    <property type="molecule type" value="Genomic_DNA"/>
</dbReference>
<keyword evidence="3" id="KW-0269">Exonuclease</keyword>
<dbReference type="Gene3D" id="3.30.420.10">
    <property type="entry name" value="Ribonuclease H-like superfamily/Ribonuclease H"/>
    <property type="match status" value="1"/>
</dbReference>
<keyword evidence="3" id="KW-0378">Hydrolase</keyword>
<evidence type="ECO:0000313" key="4">
    <source>
        <dbReference type="Proteomes" id="UP000774570"/>
    </source>
</evidence>
<feature type="region of interest" description="Disordered" evidence="1">
    <location>
        <begin position="204"/>
        <end position="223"/>
    </location>
</feature>
<protein>
    <submittedName>
        <fullName evidence="3">3'-5' exonuclease</fullName>
    </submittedName>
</protein>
<sequence>MTVEKTDEERHRDRLAAIEWARGVLADPDAVVLDVETADLAPSGRRDDPGRYDLEPCEIGVVSVAGAVLYDELLGTAVEISAGATGLHGISPAMVAGVPVFAERAYRDLTALLDGKRVIAYNIAFDRGVLAQAVAHSDGDVDSADRWIARARWDDAMDPYARWIGEWDAERGRYRPQKQPGSGHRAIADCYTTLGLLHTMAKAHPSWQPPVPDRRRPAAGPRMASERQLKFINKLLTQAGATARAERHARLAAIVGRDLASSKELTIDEASAVIDRLNG</sequence>
<dbReference type="InterPro" id="IPR013520">
    <property type="entry name" value="Ribonucl_H"/>
</dbReference>
<accession>A0ABS7G1Z4</accession>
<proteinExistence type="predicted"/>
<dbReference type="SUPFAM" id="SSF53098">
    <property type="entry name" value="Ribonuclease H-like"/>
    <property type="match status" value="1"/>
</dbReference>
<comment type="caution">
    <text evidence="3">The sequence shown here is derived from an EMBL/GenBank/DDBJ whole genome shotgun (WGS) entry which is preliminary data.</text>
</comment>
<keyword evidence="4" id="KW-1185">Reference proteome</keyword>
<organism evidence="3 4">
    <name type="scientific">Actinomadura parmotrematis</name>
    <dbReference type="NCBI Taxonomy" id="2864039"/>
    <lineage>
        <taxon>Bacteria</taxon>
        <taxon>Bacillati</taxon>
        <taxon>Actinomycetota</taxon>
        <taxon>Actinomycetes</taxon>
        <taxon>Streptosporangiales</taxon>
        <taxon>Thermomonosporaceae</taxon>
        <taxon>Actinomadura</taxon>
    </lineage>
</organism>
<dbReference type="RefSeq" id="WP_220169934.1">
    <property type="nucleotide sequence ID" value="NZ_JAIBOA010000026.1"/>
</dbReference>
<evidence type="ECO:0000256" key="1">
    <source>
        <dbReference type="SAM" id="MobiDB-lite"/>
    </source>
</evidence>
<evidence type="ECO:0000313" key="3">
    <source>
        <dbReference type="EMBL" id="MBW8486692.1"/>
    </source>
</evidence>
<reference evidence="3 4" key="1">
    <citation type="submission" date="2021-07" db="EMBL/GenBank/DDBJ databases">
        <title>Actinomadura sp. PM05-2 isolated from lichen.</title>
        <authorList>
            <person name="Somphong A."/>
            <person name="Phongsopitanun W."/>
            <person name="Tanasupawat S."/>
            <person name="Peongsungnone V."/>
        </authorList>
    </citation>
    <scope>NUCLEOTIDE SEQUENCE [LARGE SCALE GENOMIC DNA]</scope>
    <source>
        <strain evidence="3 4">PM05-2</strain>
    </source>
</reference>
<keyword evidence="3" id="KW-0540">Nuclease</keyword>
<dbReference type="SMART" id="SM00479">
    <property type="entry name" value="EXOIII"/>
    <property type="match status" value="1"/>
</dbReference>
<dbReference type="Proteomes" id="UP000774570">
    <property type="component" value="Unassembled WGS sequence"/>
</dbReference>
<evidence type="ECO:0000259" key="2">
    <source>
        <dbReference type="SMART" id="SM00479"/>
    </source>
</evidence>
<gene>
    <name evidence="3" type="ORF">K1Y72_30290</name>
</gene>
<dbReference type="Pfam" id="PF00929">
    <property type="entry name" value="RNase_T"/>
    <property type="match status" value="1"/>
</dbReference>
<dbReference type="CDD" id="cd06127">
    <property type="entry name" value="DEDDh"/>
    <property type="match status" value="1"/>
</dbReference>
<dbReference type="InterPro" id="IPR012337">
    <property type="entry name" value="RNaseH-like_sf"/>
</dbReference>
<name>A0ABS7G1Z4_9ACTN</name>
<dbReference type="InterPro" id="IPR036397">
    <property type="entry name" value="RNaseH_sf"/>
</dbReference>
<dbReference type="GO" id="GO:0004527">
    <property type="term" value="F:exonuclease activity"/>
    <property type="evidence" value="ECO:0007669"/>
    <property type="project" value="UniProtKB-KW"/>
</dbReference>
<feature type="domain" description="Exonuclease" evidence="2">
    <location>
        <begin position="29"/>
        <end position="206"/>
    </location>
</feature>